<dbReference type="HOGENOM" id="CLU_2882346_0_0_3"/>
<proteinExistence type="predicted"/>
<dbReference type="AlphaFoldDB" id="A7MDH3"/>
<reference evidence="1 2" key="1">
    <citation type="journal article" date="2007" name="PLoS Genet.">
        <title>Patterns and implications of gene gain and loss in the evolution of Prochlorococcus.</title>
        <authorList>
            <person name="Kettler G.C."/>
            <person name="Martiny A.C."/>
            <person name="Huang K."/>
            <person name="Zucker J."/>
            <person name="Coleman M.L."/>
            <person name="Rodrigue S."/>
            <person name="Chen F."/>
            <person name="Lapidus A."/>
            <person name="Ferriera S."/>
            <person name="Johnson J."/>
            <person name="Steglich C."/>
            <person name="Church G.M."/>
            <person name="Richardson P."/>
            <person name="Chisholm S.W."/>
        </authorList>
    </citation>
    <scope>NUCLEOTIDE SEQUENCE [LARGE SCALE GENOMIC DNA]</scope>
    <source>
        <strain evidence="1 2">NATL2A</strain>
    </source>
</reference>
<evidence type="ECO:0000313" key="2">
    <source>
        <dbReference type="Proteomes" id="UP000002535"/>
    </source>
</evidence>
<dbReference type="STRING" id="59920.PMN2A_1978"/>
<dbReference type="Proteomes" id="UP000002535">
    <property type="component" value="Chromosome"/>
</dbReference>
<dbReference type="KEGG" id="pmn:PMN2A_1978"/>
<sequence>MAYLFGCSHFFYTLWNLDISKSDLGGGRLFKKYKNGTSGNLRLLSQIKEIYLESTQDQKNNLI</sequence>
<dbReference type="EMBL" id="CP000095">
    <property type="protein sequence ID" value="ABU23911.1"/>
    <property type="molecule type" value="Genomic_DNA"/>
</dbReference>
<keyword evidence="2" id="KW-1185">Reference proteome</keyword>
<protein>
    <submittedName>
        <fullName evidence="1">Uncharacterized protein</fullName>
    </submittedName>
</protein>
<accession>A7MDH3</accession>
<name>A7MDH3_PROMT</name>
<gene>
    <name evidence="1" type="ordered locus">PMN2A_1978</name>
</gene>
<organism evidence="1 2">
    <name type="scientific">Prochlorococcus marinus (strain NATL2A)</name>
    <dbReference type="NCBI Taxonomy" id="59920"/>
    <lineage>
        <taxon>Bacteria</taxon>
        <taxon>Bacillati</taxon>
        <taxon>Cyanobacteriota</taxon>
        <taxon>Cyanophyceae</taxon>
        <taxon>Synechococcales</taxon>
        <taxon>Prochlorococcaceae</taxon>
        <taxon>Prochlorococcus</taxon>
    </lineage>
</organism>
<evidence type="ECO:0000313" key="1">
    <source>
        <dbReference type="EMBL" id="ABU23911.1"/>
    </source>
</evidence>